<dbReference type="Proteomes" id="UP001597182">
    <property type="component" value="Unassembled WGS sequence"/>
</dbReference>
<dbReference type="Pfam" id="PF11239">
    <property type="entry name" value="DUF3040"/>
    <property type="match status" value="1"/>
</dbReference>
<dbReference type="RefSeq" id="WP_013678620.1">
    <property type="nucleotide sequence ID" value="NZ_BAABKS010000047.1"/>
</dbReference>
<dbReference type="EMBL" id="JBHTMB010000070">
    <property type="protein sequence ID" value="MFD1233613.1"/>
    <property type="molecule type" value="Genomic_DNA"/>
</dbReference>
<organism evidence="2 3">
    <name type="scientific">Pseudonocardia benzenivorans</name>
    <dbReference type="NCBI Taxonomy" id="228005"/>
    <lineage>
        <taxon>Bacteria</taxon>
        <taxon>Bacillati</taxon>
        <taxon>Actinomycetota</taxon>
        <taxon>Actinomycetes</taxon>
        <taxon>Pseudonocardiales</taxon>
        <taxon>Pseudonocardiaceae</taxon>
        <taxon>Pseudonocardia</taxon>
    </lineage>
</organism>
<evidence type="ECO:0000313" key="2">
    <source>
        <dbReference type="EMBL" id="MFD1233613.1"/>
    </source>
</evidence>
<dbReference type="InterPro" id="IPR021401">
    <property type="entry name" value="DUF3040"/>
</dbReference>
<accession>A0ABW3VFG8</accession>
<proteinExistence type="predicted"/>
<feature type="transmembrane region" description="Helical" evidence="1">
    <location>
        <begin position="55"/>
        <end position="75"/>
    </location>
</feature>
<feature type="transmembrane region" description="Helical" evidence="1">
    <location>
        <begin position="81"/>
        <end position="100"/>
    </location>
</feature>
<sequence>MLNERERGVLADIERNLVGSDPHLARLFQKLAYVRPRARGGAAQTGIRRRSMRDAGVAPCLMLVSGLLLIVLGGISAAVPVVGTGIVMALLAFVLAAVGTPSPRPGPAT</sequence>
<name>A0ABW3VFG8_9PSEU</name>
<evidence type="ECO:0000256" key="1">
    <source>
        <dbReference type="SAM" id="Phobius"/>
    </source>
</evidence>
<keyword evidence="1" id="KW-0812">Transmembrane</keyword>
<keyword evidence="3" id="KW-1185">Reference proteome</keyword>
<protein>
    <submittedName>
        <fullName evidence="2">DUF3040 domain-containing protein</fullName>
    </submittedName>
</protein>
<gene>
    <name evidence="2" type="ORF">ACFQ34_09995</name>
</gene>
<keyword evidence="1" id="KW-0472">Membrane</keyword>
<keyword evidence="1" id="KW-1133">Transmembrane helix</keyword>
<comment type="caution">
    <text evidence="2">The sequence shown here is derived from an EMBL/GenBank/DDBJ whole genome shotgun (WGS) entry which is preliminary data.</text>
</comment>
<evidence type="ECO:0000313" key="3">
    <source>
        <dbReference type="Proteomes" id="UP001597182"/>
    </source>
</evidence>
<reference evidence="3" key="1">
    <citation type="journal article" date="2019" name="Int. J. Syst. Evol. Microbiol.">
        <title>The Global Catalogue of Microorganisms (GCM) 10K type strain sequencing project: providing services to taxonomists for standard genome sequencing and annotation.</title>
        <authorList>
            <consortium name="The Broad Institute Genomics Platform"/>
            <consortium name="The Broad Institute Genome Sequencing Center for Infectious Disease"/>
            <person name="Wu L."/>
            <person name="Ma J."/>
        </authorList>
    </citation>
    <scope>NUCLEOTIDE SEQUENCE [LARGE SCALE GENOMIC DNA]</scope>
    <source>
        <strain evidence="3">CCUG 49018</strain>
    </source>
</reference>